<protein>
    <submittedName>
        <fullName evidence="6">LacI family transcriptional regulator</fullName>
    </submittedName>
</protein>
<organism evidence="6 7">
    <name type="scientific">Candidatus Fusicatenibacter merdavium</name>
    <dbReference type="NCBI Taxonomy" id="2838600"/>
    <lineage>
        <taxon>Bacteria</taxon>
        <taxon>Bacillati</taxon>
        <taxon>Bacillota</taxon>
        <taxon>Clostridia</taxon>
        <taxon>Lachnospirales</taxon>
        <taxon>Lachnospiraceae</taxon>
        <taxon>Fusicatenibacter</taxon>
    </lineage>
</organism>
<dbReference type="Proteomes" id="UP000886890">
    <property type="component" value="Unassembled WGS sequence"/>
</dbReference>
<keyword evidence="1" id="KW-0805">Transcription regulation</keyword>
<sequence length="379" mass="42575">MGKKRVTSGDVARAAGVSQGTVSMILNRKENVSFGRETIRKVEEAARELGYEVPKRKIRKENRHKLIVVFCPTLTNPYYVMLLQGIEEVAKEKGYGVFVCNTQRDLRIEENYLRMMKSVRPLGIIYTCNPSKNCSGQVSELAGVIPLVIINNREELLEIDAVELNNAKPGRLMARHLLDFGHRKVAFASPPLTSRQGQRLKRVEGFVREFSEAGCGDGVIVKAAADDMDNRIPSMDSEYKMGYTLTRELLREDREMTAIAGMNDMIAFGIMDALLEEKIRIPGEISVLGCDNTIYSSLHAISLTTIDHFVSLKGRDACDIIIRKIHSQQSYHEGDEPISTYHIEYEPKLIARRSTSYARGGPLKSGGTKKKNKQLTENY</sequence>
<dbReference type="Gene3D" id="1.10.260.40">
    <property type="entry name" value="lambda repressor-like DNA-binding domains"/>
    <property type="match status" value="1"/>
</dbReference>
<dbReference type="GO" id="GO:0003700">
    <property type="term" value="F:DNA-binding transcription factor activity"/>
    <property type="evidence" value="ECO:0007669"/>
    <property type="project" value="TreeGrafter"/>
</dbReference>
<name>A0A9D1XF22_9FIRM</name>
<keyword evidence="2" id="KW-0238">DNA-binding</keyword>
<dbReference type="PROSITE" id="PS50932">
    <property type="entry name" value="HTH_LACI_2"/>
    <property type="match status" value="1"/>
</dbReference>
<dbReference type="Pfam" id="PF00356">
    <property type="entry name" value="LacI"/>
    <property type="match status" value="1"/>
</dbReference>
<dbReference type="Gene3D" id="3.40.50.2300">
    <property type="match status" value="2"/>
</dbReference>
<feature type="region of interest" description="Disordered" evidence="4">
    <location>
        <begin position="357"/>
        <end position="379"/>
    </location>
</feature>
<dbReference type="Pfam" id="PF00532">
    <property type="entry name" value="Peripla_BP_1"/>
    <property type="match status" value="1"/>
</dbReference>
<dbReference type="InterPro" id="IPR010982">
    <property type="entry name" value="Lambda_DNA-bd_dom_sf"/>
</dbReference>
<evidence type="ECO:0000256" key="2">
    <source>
        <dbReference type="ARBA" id="ARBA00023125"/>
    </source>
</evidence>
<feature type="domain" description="HTH lacI-type" evidence="5">
    <location>
        <begin position="6"/>
        <end position="60"/>
    </location>
</feature>
<dbReference type="InterPro" id="IPR000843">
    <property type="entry name" value="HTH_LacI"/>
</dbReference>
<gene>
    <name evidence="6" type="ORF">H9734_10080</name>
</gene>
<accession>A0A9D1XF22</accession>
<dbReference type="CDD" id="cd01392">
    <property type="entry name" value="HTH_LacI"/>
    <property type="match status" value="1"/>
</dbReference>
<dbReference type="InterPro" id="IPR001761">
    <property type="entry name" value="Peripla_BP/Lac1_sug-bd_dom"/>
</dbReference>
<evidence type="ECO:0000313" key="7">
    <source>
        <dbReference type="Proteomes" id="UP000886890"/>
    </source>
</evidence>
<reference evidence="6" key="2">
    <citation type="submission" date="2021-04" db="EMBL/GenBank/DDBJ databases">
        <authorList>
            <person name="Gilroy R."/>
        </authorList>
    </citation>
    <scope>NUCLEOTIDE SEQUENCE</scope>
    <source>
        <strain evidence="6">CHK183-1962</strain>
    </source>
</reference>
<evidence type="ECO:0000313" key="6">
    <source>
        <dbReference type="EMBL" id="HIX77926.1"/>
    </source>
</evidence>
<dbReference type="PANTHER" id="PTHR30146:SF109">
    <property type="entry name" value="HTH-TYPE TRANSCRIPTIONAL REGULATOR GALS"/>
    <property type="match status" value="1"/>
</dbReference>
<comment type="caution">
    <text evidence="6">The sequence shown here is derived from an EMBL/GenBank/DDBJ whole genome shotgun (WGS) entry which is preliminary data.</text>
</comment>
<dbReference type="SUPFAM" id="SSF47413">
    <property type="entry name" value="lambda repressor-like DNA-binding domains"/>
    <property type="match status" value="1"/>
</dbReference>
<dbReference type="SMART" id="SM00354">
    <property type="entry name" value="HTH_LACI"/>
    <property type="match status" value="1"/>
</dbReference>
<dbReference type="GO" id="GO:0000976">
    <property type="term" value="F:transcription cis-regulatory region binding"/>
    <property type="evidence" value="ECO:0007669"/>
    <property type="project" value="TreeGrafter"/>
</dbReference>
<dbReference type="InterPro" id="IPR028082">
    <property type="entry name" value="Peripla_BP_I"/>
</dbReference>
<keyword evidence="3" id="KW-0804">Transcription</keyword>
<evidence type="ECO:0000256" key="1">
    <source>
        <dbReference type="ARBA" id="ARBA00023015"/>
    </source>
</evidence>
<evidence type="ECO:0000259" key="5">
    <source>
        <dbReference type="PROSITE" id="PS50932"/>
    </source>
</evidence>
<dbReference type="PANTHER" id="PTHR30146">
    <property type="entry name" value="LACI-RELATED TRANSCRIPTIONAL REPRESSOR"/>
    <property type="match status" value="1"/>
</dbReference>
<dbReference type="AlphaFoldDB" id="A0A9D1XF22"/>
<proteinExistence type="predicted"/>
<evidence type="ECO:0000256" key="3">
    <source>
        <dbReference type="ARBA" id="ARBA00023163"/>
    </source>
</evidence>
<reference evidence="6" key="1">
    <citation type="journal article" date="2021" name="PeerJ">
        <title>Extensive microbial diversity within the chicken gut microbiome revealed by metagenomics and culture.</title>
        <authorList>
            <person name="Gilroy R."/>
            <person name="Ravi A."/>
            <person name="Getino M."/>
            <person name="Pursley I."/>
            <person name="Horton D.L."/>
            <person name="Alikhan N.F."/>
            <person name="Baker D."/>
            <person name="Gharbi K."/>
            <person name="Hall N."/>
            <person name="Watson M."/>
            <person name="Adriaenssens E.M."/>
            <person name="Foster-Nyarko E."/>
            <person name="Jarju S."/>
            <person name="Secka A."/>
            <person name="Antonio M."/>
            <person name="Oren A."/>
            <person name="Chaudhuri R.R."/>
            <person name="La Ragione R."/>
            <person name="Hildebrand F."/>
            <person name="Pallen M.J."/>
        </authorList>
    </citation>
    <scope>NUCLEOTIDE SEQUENCE</scope>
    <source>
        <strain evidence="6">CHK183-1962</strain>
    </source>
</reference>
<evidence type="ECO:0000256" key="4">
    <source>
        <dbReference type="SAM" id="MobiDB-lite"/>
    </source>
</evidence>
<dbReference type="CDD" id="cd06267">
    <property type="entry name" value="PBP1_LacI_sugar_binding-like"/>
    <property type="match status" value="1"/>
</dbReference>
<dbReference type="SUPFAM" id="SSF53822">
    <property type="entry name" value="Periplasmic binding protein-like I"/>
    <property type="match status" value="1"/>
</dbReference>
<dbReference type="EMBL" id="DXEK01000165">
    <property type="protein sequence ID" value="HIX77926.1"/>
    <property type="molecule type" value="Genomic_DNA"/>
</dbReference>